<protein>
    <submittedName>
        <fullName evidence="2">PIG-L family deacetylase</fullName>
    </submittedName>
</protein>
<proteinExistence type="predicted"/>
<evidence type="ECO:0000313" key="3">
    <source>
        <dbReference type="Proteomes" id="UP000275256"/>
    </source>
</evidence>
<dbReference type="InterPro" id="IPR024078">
    <property type="entry name" value="LmbE-like_dom_sf"/>
</dbReference>
<dbReference type="OrthoDB" id="116799at2"/>
<dbReference type="PANTHER" id="PTHR12993">
    <property type="entry name" value="N-ACETYLGLUCOSAMINYL-PHOSPHATIDYLINOSITOL DE-N-ACETYLASE-RELATED"/>
    <property type="match status" value="1"/>
</dbReference>
<keyword evidence="3" id="KW-1185">Reference proteome</keyword>
<dbReference type="InterPro" id="IPR003737">
    <property type="entry name" value="GlcNAc_PI_deacetylase-related"/>
</dbReference>
<dbReference type="Pfam" id="PF02585">
    <property type="entry name" value="PIG-L"/>
    <property type="match status" value="1"/>
</dbReference>
<dbReference type="GO" id="GO:0016137">
    <property type="term" value="P:glycoside metabolic process"/>
    <property type="evidence" value="ECO:0007669"/>
    <property type="project" value="UniProtKB-ARBA"/>
</dbReference>
<evidence type="ECO:0000313" key="2">
    <source>
        <dbReference type="EMBL" id="RMB60297.1"/>
    </source>
</evidence>
<organism evidence="2 3">
    <name type="scientific">Tessaracoccus antarcticus</name>
    <dbReference type="NCBI Taxonomy" id="2479848"/>
    <lineage>
        <taxon>Bacteria</taxon>
        <taxon>Bacillati</taxon>
        <taxon>Actinomycetota</taxon>
        <taxon>Actinomycetes</taxon>
        <taxon>Propionibacteriales</taxon>
        <taxon>Propionibacteriaceae</taxon>
        <taxon>Tessaracoccus</taxon>
    </lineage>
</organism>
<comment type="caution">
    <text evidence="2">The sequence shown here is derived from an EMBL/GenBank/DDBJ whole genome shotgun (WGS) entry which is preliminary data.</text>
</comment>
<keyword evidence="1" id="KW-0862">Zinc</keyword>
<dbReference type="SUPFAM" id="SSF102588">
    <property type="entry name" value="LmbE-like"/>
    <property type="match status" value="1"/>
</dbReference>
<dbReference type="Proteomes" id="UP000275256">
    <property type="component" value="Unassembled WGS sequence"/>
</dbReference>
<dbReference type="AlphaFoldDB" id="A0A3M0G834"/>
<dbReference type="GO" id="GO:0016811">
    <property type="term" value="F:hydrolase activity, acting on carbon-nitrogen (but not peptide) bonds, in linear amides"/>
    <property type="evidence" value="ECO:0007669"/>
    <property type="project" value="TreeGrafter"/>
</dbReference>
<dbReference type="EMBL" id="REFW01000002">
    <property type="protein sequence ID" value="RMB60297.1"/>
    <property type="molecule type" value="Genomic_DNA"/>
</dbReference>
<sequence>MVAHPDDESFGLGAVLDGFIMEGAEVSVLCLTHGGASTLGAGPQLSQVRAKELRSAADQLGVESAVLLGYRDGMLSDVLRDILSAEVLRELDDRPTDGLVVFDPSGITGHADHTAATRAAVDAAAVMDLPVLAWTLPQDVADTLNEEFDAGFVGHEQSDVDLVVPVRRERQRSACLCHTSQAVPGSALWRRLELLGNHEHLRWLRREGDPLLR</sequence>
<name>A0A3M0G834_9ACTN</name>
<dbReference type="PANTHER" id="PTHR12993:SF11">
    <property type="entry name" value="N-ACETYLGLUCOSAMINYL-PHOSPHATIDYLINOSITOL DE-N-ACETYLASE"/>
    <property type="match status" value="1"/>
</dbReference>
<gene>
    <name evidence="2" type="ORF">EAX62_09215</name>
</gene>
<dbReference type="Gene3D" id="3.40.50.10320">
    <property type="entry name" value="LmbE-like"/>
    <property type="match status" value="1"/>
</dbReference>
<accession>A0A3M0G834</accession>
<evidence type="ECO:0000256" key="1">
    <source>
        <dbReference type="ARBA" id="ARBA00022833"/>
    </source>
</evidence>
<reference evidence="2 3" key="1">
    <citation type="submission" date="2018-10" db="EMBL/GenBank/DDBJ databases">
        <title>Tessaracoccus antarcticuss sp. nov., isolated from sediment.</title>
        <authorList>
            <person name="Zhou L.Y."/>
            <person name="Du Z.J."/>
        </authorList>
    </citation>
    <scope>NUCLEOTIDE SEQUENCE [LARGE SCALE GENOMIC DNA]</scope>
    <source>
        <strain evidence="2 3">JDX10</strain>
    </source>
</reference>